<dbReference type="AlphaFoldDB" id="A0A834GDP3"/>
<keyword evidence="6" id="KW-1185">Reference proteome</keyword>
<protein>
    <recommendedName>
        <fullName evidence="4">Protein kinase domain-containing protein</fullName>
    </recommendedName>
</protein>
<dbReference type="CDD" id="cd14066">
    <property type="entry name" value="STKc_IRAK"/>
    <property type="match status" value="1"/>
</dbReference>
<gene>
    <name evidence="5" type="ORF">RHSIM_Rhsim09G0056100</name>
</gene>
<evidence type="ECO:0000256" key="1">
    <source>
        <dbReference type="ARBA" id="ARBA00022741"/>
    </source>
</evidence>
<dbReference type="PROSITE" id="PS50011">
    <property type="entry name" value="PROTEIN_KINASE_DOM"/>
    <property type="match status" value="1"/>
</dbReference>
<dbReference type="FunFam" id="1.10.510.10:FF:000723">
    <property type="entry name" value="Receptor like protein kinase S.2"/>
    <property type="match status" value="1"/>
</dbReference>
<dbReference type="Pfam" id="PF00069">
    <property type="entry name" value="Pkinase"/>
    <property type="match status" value="1"/>
</dbReference>
<proteinExistence type="predicted"/>
<dbReference type="FunFam" id="1.10.510.10:FF:000603">
    <property type="entry name" value="Receptor like protein kinase S.2"/>
    <property type="match status" value="1"/>
</dbReference>
<dbReference type="GO" id="GO:0051707">
    <property type="term" value="P:response to other organism"/>
    <property type="evidence" value="ECO:0007669"/>
    <property type="project" value="UniProtKB-ARBA"/>
</dbReference>
<evidence type="ECO:0000256" key="3">
    <source>
        <dbReference type="SAM" id="MobiDB-lite"/>
    </source>
</evidence>
<dbReference type="OrthoDB" id="1894756at2759"/>
<dbReference type="GO" id="GO:0005524">
    <property type="term" value="F:ATP binding"/>
    <property type="evidence" value="ECO:0007669"/>
    <property type="project" value="UniProtKB-KW"/>
</dbReference>
<dbReference type="GO" id="GO:0004672">
    <property type="term" value="F:protein kinase activity"/>
    <property type="evidence" value="ECO:0007669"/>
    <property type="project" value="InterPro"/>
</dbReference>
<comment type="caution">
    <text evidence="5">The sequence shown here is derived from an EMBL/GenBank/DDBJ whole genome shotgun (WGS) entry which is preliminary data.</text>
</comment>
<dbReference type="PANTHER" id="PTHR27007">
    <property type="match status" value="1"/>
</dbReference>
<dbReference type="InterPro" id="IPR000719">
    <property type="entry name" value="Prot_kinase_dom"/>
</dbReference>
<dbReference type="SUPFAM" id="SSF56112">
    <property type="entry name" value="Protein kinase-like (PK-like)"/>
    <property type="match status" value="2"/>
</dbReference>
<feature type="compositionally biased region" description="Low complexity" evidence="3">
    <location>
        <begin position="362"/>
        <end position="371"/>
    </location>
</feature>
<dbReference type="InterPro" id="IPR001245">
    <property type="entry name" value="Ser-Thr/Tyr_kinase_cat_dom"/>
</dbReference>
<evidence type="ECO:0000259" key="4">
    <source>
        <dbReference type="PROSITE" id="PS50011"/>
    </source>
</evidence>
<evidence type="ECO:0000313" key="5">
    <source>
        <dbReference type="EMBL" id="KAF7132379.1"/>
    </source>
</evidence>
<dbReference type="FunFam" id="3.30.200.20:FF:000560">
    <property type="entry name" value="Receptor like protein kinase S.2"/>
    <property type="match status" value="1"/>
</dbReference>
<dbReference type="Pfam" id="PF07714">
    <property type="entry name" value="PK_Tyr_Ser-Thr"/>
    <property type="match status" value="1"/>
</dbReference>
<feature type="region of interest" description="Disordered" evidence="3">
    <location>
        <begin position="19"/>
        <end position="48"/>
    </location>
</feature>
<dbReference type="Proteomes" id="UP000626092">
    <property type="component" value="Unassembled WGS sequence"/>
</dbReference>
<dbReference type="InterPro" id="IPR011009">
    <property type="entry name" value="Kinase-like_dom_sf"/>
</dbReference>
<feature type="domain" description="Protein kinase" evidence="4">
    <location>
        <begin position="400"/>
        <end position="687"/>
    </location>
</feature>
<dbReference type="Gene3D" id="1.10.510.10">
    <property type="entry name" value="Transferase(Phosphotransferase) domain 1"/>
    <property type="match status" value="2"/>
</dbReference>
<reference evidence="5" key="1">
    <citation type="submission" date="2019-11" db="EMBL/GenBank/DDBJ databases">
        <authorList>
            <person name="Liu Y."/>
            <person name="Hou J."/>
            <person name="Li T.-Q."/>
            <person name="Guan C.-H."/>
            <person name="Wu X."/>
            <person name="Wu H.-Z."/>
            <person name="Ling F."/>
            <person name="Zhang R."/>
            <person name="Shi X.-G."/>
            <person name="Ren J.-P."/>
            <person name="Chen E.-F."/>
            <person name="Sun J.-M."/>
        </authorList>
    </citation>
    <scope>NUCLEOTIDE SEQUENCE</scope>
    <source>
        <strain evidence="5">Adult_tree_wgs_1</strain>
        <tissue evidence="5">Leaves</tissue>
    </source>
</reference>
<dbReference type="Gene3D" id="3.30.200.20">
    <property type="entry name" value="Phosphorylase Kinase, domain 1"/>
    <property type="match status" value="2"/>
</dbReference>
<accession>A0A834GDP3</accession>
<feature type="region of interest" description="Disordered" evidence="3">
    <location>
        <begin position="357"/>
        <end position="378"/>
    </location>
</feature>
<keyword evidence="1" id="KW-0547">Nucleotide-binding</keyword>
<evidence type="ECO:0000256" key="2">
    <source>
        <dbReference type="ARBA" id="ARBA00022840"/>
    </source>
</evidence>
<evidence type="ECO:0000313" key="6">
    <source>
        <dbReference type="Proteomes" id="UP000626092"/>
    </source>
</evidence>
<feature type="compositionally biased region" description="Pro residues" evidence="3">
    <location>
        <begin position="32"/>
        <end position="46"/>
    </location>
</feature>
<keyword evidence="2" id="KW-0067">ATP-binding</keyword>
<organism evidence="5 6">
    <name type="scientific">Rhododendron simsii</name>
    <name type="common">Sims's rhododendron</name>
    <dbReference type="NCBI Taxonomy" id="118357"/>
    <lineage>
        <taxon>Eukaryota</taxon>
        <taxon>Viridiplantae</taxon>
        <taxon>Streptophyta</taxon>
        <taxon>Embryophyta</taxon>
        <taxon>Tracheophyta</taxon>
        <taxon>Spermatophyta</taxon>
        <taxon>Magnoliopsida</taxon>
        <taxon>eudicotyledons</taxon>
        <taxon>Gunneridae</taxon>
        <taxon>Pentapetalae</taxon>
        <taxon>asterids</taxon>
        <taxon>Ericales</taxon>
        <taxon>Ericaceae</taxon>
        <taxon>Ericoideae</taxon>
        <taxon>Rhodoreae</taxon>
        <taxon>Rhododendron</taxon>
    </lineage>
</organism>
<sequence length="721" mass="81520">MPLSRLCFVLPADSNEIEPVKHENNHVQAKTPAPPPPKDSFPPPPKGSFLDTVRRSLRRFLDSKWTGCCHYNSPTKHYSGLFHDTAGVELWDKEVGSNNNPRIFSYAELYIGSKGFSEDEVLGSGGFGKVYRAILPSDGTVVAVKCLAERGERFEKTFAAELVAVAHLRHRNLVRLRGIGGTIGYLPPESFQKRGGIATAKSDVFSFGVVVLEVVSGRRAVDLTYPDDRIILLDWIRRLSDEGKVLQAGDNRLSDGSYRLSEMERLIHIGLLCTLHHPQNRPNMKWVMEALCGNLHGRLPDLPSFQSHPLYINISSSSSNTSNSITTTTRSTATTTTAAAADSSNFVTATGETVYATAENGSSSDTNASDKSSSRKNIFPMVETPREISYKEIISATNNFSDSQRVAELDFGTAYQGFLDNKHRILVKRLGMKTCPALRERFSNELRNLGRLRHRNLVQLRGWCTEQGEMLVVYDYSANRLLSNLLFHHHGYHNNVRSVLKWRHRYNILKSLALAIRYLHEEWEEQVIHRNITSSAVILDSDMNPRLSSFALAEFLTRNEDGHHVVIDKNKSVRGIFGYMSPEYMESGDATLMADVYSFGVVVLEVVSGEMAVDFRWPEVLLVKRVHEFEVRKRGYEEMADWRLNGEYDEKELVRLINLGIACTRSNPESRPSMRQIVQILDGHDRCFMEEGRKKERREEWRQRNASSLSLIRGIQALGIQ</sequence>
<dbReference type="EMBL" id="WJXA01000009">
    <property type="protein sequence ID" value="KAF7132379.1"/>
    <property type="molecule type" value="Genomic_DNA"/>
</dbReference>
<name>A0A834GDP3_RHOSS</name>
<dbReference type="InterPro" id="IPR050528">
    <property type="entry name" value="L-type_Lectin-RKs"/>
</dbReference>